<dbReference type="GO" id="GO:1905349">
    <property type="term" value="P:ciliary transition zone assembly"/>
    <property type="evidence" value="ECO:0007669"/>
    <property type="project" value="TreeGrafter"/>
</dbReference>
<gene>
    <name evidence="10" type="primary">Cep290</name>
    <name evidence="10" type="ORF">G6Z77_0001932</name>
</gene>
<feature type="coiled-coil region" evidence="8">
    <location>
        <begin position="428"/>
        <end position="462"/>
    </location>
</feature>
<feature type="coiled-coil region" evidence="8">
    <location>
        <begin position="1453"/>
        <end position="1576"/>
    </location>
</feature>
<evidence type="ECO:0000256" key="9">
    <source>
        <dbReference type="SAM" id="Phobius"/>
    </source>
</evidence>
<feature type="coiled-coil region" evidence="8">
    <location>
        <begin position="1771"/>
        <end position="1817"/>
    </location>
</feature>
<dbReference type="GO" id="GO:0034451">
    <property type="term" value="C:centriolar satellite"/>
    <property type="evidence" value="ECO:0007669"/>
    <property type="project" value="TreeGrafter"/>
</dbReference>
<accession>A0A836FWL5</accession>
<dbReference type="InterPro" id="IPR026201">
    <property type="entry name" value="Cep290"/>
</dbReference>
<keyword evidence="5 8" id="KW-0175">Coiled coil</keyword>
<evidence type="ECO:0000256" key="2">
    <source>
        <dbReference type="ARBA" id="ARBA00004300"/>
    </source>
</evidence>
<feature type="coiled-coil region" evidence="8">
    <location>
        <begin position="1299"/>
        <end position="1399"/>
    </location>
</feature>
<feature type="non-terminal residue" evidence="10">
    <location>
        <position position="1"/>
    </location>
</feature>
<keyword evidence="11" id="KW-1185">Reference proteome</keyword>
<dbReference type="GO" id="GO:0035869">
    <property type="term" value="C:ciliary transition zone"/>
    <property type="evidence" value="ECO:0007669"/>
    <property type="project" value="TreeGrafter"/>
</dbReference>
<comment type="caution">
    <text evidence="10">The sequence shown here is derived from an EMBL/GenBank/DDBJ whole genome shotgun (WGS) entry which is preliminary data.</text>
</comment>
<evidence type="ECO:0000256" key="3">
    <source>
        <dbReference type="ARBA" id="ARBA00022490"/>
    </source>
</evidence>
<evidence type="ECO:0000313" key="11">
    <source>
        <dbReference type="Proteomes" id="UP000670152"/>
    </source>
</evidence>
<reference evidence="10 11" key="1">
    <citation type="submission" date="2020-02" db="EMBL/GenBank/DDBJ databases">
        <title>Relaxed selection underlies rapid genomic changes in the transitions from sociality to social parasitism in ants.</title>
        <authorList>
            <person name="Bi X."/>
        </authorList>
    </citation>
    <scope>NUCLEOTIDE SEQUENCE [LARGE SCALE GENOMIC DNA]</scope>
    <source>
        <strain evidence="10">BGI-DK2014b</strain>
        <tissue evidence="10">Whole body</tissue>
    </source>
</reference>
<dbReference type="PANTHER" id="PTHR18879">
    <property type="entry name" value="CENTROSOMAL PROTEIN OF 290 KDA"/>
    <property type="match status" value="1"/>
</dbReference>
<dbReference type="EMBL" id="JAANIB010000097">
    <property type="protein sequence ID" value="KAG5345889.1"/>
    <property type="molecule type" value="Genomic_DNA"/>
</dbReference>
<keyword evidence="9" id="KW-0812">Transmembrane</keyword>
<evidence type="ECO:0000256" key="6">
    <source>
        <dbReference type="ARBA" id="ARBA00023212"/>
    </source>
</evidence>
<feature type="coiled-coil region" evidence="8">
    <location>
        <begin position="772"/>
        <end position="822"/>
    </location>
</feature>
<dbReference type="Proteomes" id="UP000670152">
    <property type="component" value="Unassembled WGS sequence"/>
</dbReference>
<keyword evidence="6" id="KW-0206">Cytoskeleton</keyword>
<feature type="transmembrane region" description="Helical" evidence="9">
    <location>
        <begin position="74"/>
        <end position="95"/>
    </location>
</feature>
<keyword evidence="3" id="KW-0963">Cytoplasm</keyword>
<feature type="coiled-coil region" evidence="8">
    <location>
        <begin position="987"/>
        <end position="1014"/>
    </location>
</feature>
<feature type="non-terminal residue" evidence="10">
    <location>
        <position position="2078"/>
    </location>
</feature>
<feature type="coiled-coil region" evidence="8">
    <location>
        <begin position="1854"/>
        <end position="1888"/>
    </location>
</feature>
<evidence type="ECO:0000256" key="4">
    <source>
        <dbReference type="ARBA" id="ARBA00022794"/>
    </source>
</evidence>
<comment type="subcellular location">
    <subcellularLocation>
        <location evidence="1">Cytoplasm</location>
        <location evidence="1">Cytoskeleton</location>
        <location evidence="1">Cilium basal body</location>
    </subcellularLocation>
    <subcellularLocation>
        <location evidence="2">Cytoplasm</location>
        <location evidence="2">Cytoskeleton</location>
        <location evidence="2">Microtubule organizing center</location>
        <location evidence="2">Centrosome</location>
    </subcellularLocation>
</comment>
<evidence type="ECO:0000256" key="1">
    <source>
        <dbReference type="ARBA" id="ARBA00004120"/>
    </source>
</evidence>
<evidence type="ECO:0000313" key="10">
    <source>
        <dbReference type="EMBL" id="KAG5345889.1"/>
    </source>
</evidence>
<keyword evidence="7" id="KW-0966">Cell projection</keyword>
<evidence type="ECO:0000256" key="7">
    <source>
        <dbReference type="ARBA" id="ARBA00023273"/>
    </source>
</evidence>
<dbReference type="PANTHER" id="PTHR18879:SF20">
    <property type="entry name" value="CENTROSOMAL PROTEIN OF 290 KDA"/>
    <property type="match status" value="1"/>
</dbReference>
<protein>
    <submittedName>
        <fullName evidence="10">CE290 protein</fullName>
    </submittedName>
</protein>
<feature type="coiled-coil region" evidence="8">
    <location>
        <begin position="310"/>
        <end position="396"/>
    </location>
</feature>
<feature type="coiled-coil region" evidence="8">
    <location>
        <begin position="121"/>
        <end position="204"/>
    </location>
</feature>
<proteinExistence type="predicted"/>
<feature type="coiled-coil region" evidence="8">
    <location>
        <begin position="1603"/>
        <end position="1742"/>
    </location>
</feature>
<keyword evidence="9" id="KW-0472">Membrane</keyword>
<name>A0A836FWL5_9HYME</name>
<keyword evidence="4" id="KW-0970">Cilium biogenesis/degradation</keyword>
<organism evidence="10 11">
    <name type="scientific">Acromyrmex heyeri</name>
    <dbReference type="NCBI Taxonomy" id="230685"/>
    <lineage>
        <taxon>Eukaryota</taxon>
        <taxon>Metazoa</taxon>
        <taxon>Ecdysozoa</taxon>
        <taxon>Arthropoda</taxon>
        <taxon>Hexapoda</taxon>
        <taxon>Insecta</taxon>
        <taxon>Pterygota</taxon>
        <taxon>Neoptera</taxon>
        <taxon>Endopterygota</taxon>
        <taxon>Hymenoptera</taxon>
        <taxon>Apocrita</taxon>
        <taxon>Aculeata</taxon>
        <taxon>Formicoidea</taxon>
        <taxon>Formicidae</taxon>
        <taxon>Myrmicinae</taxon>
        <taxon>Acromyrmex</taxon>
    </lineage>
</organism>
<dbReference type="GO" id="GO:0097711">
    <property type="term" value="P:ciliary basal body-plasma membrane docking"/>
    <property type="evidence" value="ECO:0007669"/>
    <property type="project" value="TreeGrafter"/>
</dbReference>
<dbReference type="GO" id="GO:1905515">
    <property type="term" value="P:non-motile cilium assembly"/>
    <property type="evidence" value="ECO:0007669"/>
    <property type="project" value="TreeGrafter"/>
</dbReference>
<evidence type="ECO:0000256" key="5">
    <source>
        <dbReference type="ARBA" id="ARBA00023054"/>
    </source>
</evidence>
<keyword evidence="9" id="KW-1133">Transmembrane helix</keyword>
<dbReference type="OrthoDB" id="6351660at2759"/>
<evidence type="ECO:0000256" key="8">
    <source>
        <dbReference type="SAM" id="Coils"/>
    </source>
</evidence>
<sequence>MVRTDWDRLLSVNASSLTDEEIEDLFPAVVRCDAEEIADIHGLRTLVRLSQEMLTYKDNQISKNKIIFIDEIKLFLLIIYTHFLFSSIIYMIIILTDHGTTAVKQENDDFIDTDLKKHSDAQGKSEKVKTLMAELENLDKENESLKEQLTTLKDEMEDATEKMNEVTEELRLAQIKIVEYKEKILKLEQENAALVIQIEELTVQQVDRDKLLDEFGVAIDARISEWKDVLDEKDMEITRLKESLSHSLMQSITSVKEENKTQIVQLNDEIVRRDAIIAELQTKLSEAVVEINESAALIEKLKGETHGSVKSDKRKEQKNLLKKIQIANEKISNLENVLSQAQDDATSQSSKLCEVLSTLKKYEDGNQALAKALNEIKELKIKIDHKNEHIEDLANVINKLEMLNSYQEMEILTLREKLGIPEDESISIKNVVTKRKEESKKMEELIQQNKSLIEENLELKSDIRMLKYKLSKSEKLDISNNLDNSSNQFLHSTKLMESENMKISSKIDISEVNQNIQILIEENEALRTGMHEIMDSIRNQDGKSEVEIQSSTLERLLEALDVRHLAGWYHPAMRLQEHLNVYYYVIYRKELQRKDNILQDLAVNKDIDFEKLYEKHGEDEVITMYLAEMKVLQMAYKNETEEWEKQKDLLVQENNELTDEIDGLKKQLEIYKKNWQIIEDGDDEAQKAFAAKTTEYANTANEIIVMNRKNASLQQLLNKETNRLYEYQKEIIKKESDFNKTLTEANKYSKTLLSEISLLQSNLYNSVSAIVHNELKEKYEELNIRHHALLETVMVSPSSNEILSLKTEIEAIRQEKRQLIEDSRKTDYESDDYLQQRLKEIETKELIERQRADQMARLLEISQTQLTKYEDNVKQLSISNSELQERLIEIHKTLSKKITLQETVQTDDNHIQELQNEKKQLFIENKSLKKMLHISEEEARLQYSLNSLQTLELDSLRHQILDLQAVSEDKATISRLDFELTSKKISEMELSTQKTRLQNELSCAQEEFNNLKQKYEEMHSYVQDYRKQCDNRCKYYIDIIYFLQCQYAGSTSISTLEKVITLAAKLKIDRQNIDAELQNAKKCHEDIQYEQQYLSARLAIVERLKDMLEHQIGAGSVQNIMEHYAETSQQTLSDFKYKRRITHLEYELQIANSKFNEYESVINSMEQDMLNIQRAWCPQQEHQTRITIPNFETKSIQVTMETQVVSVQTDPYICCLNKKVDETAKETDKEINKETNKETVIFQDIQEPIKSSEFIKSSETTEKTFREVGNNTEKSTSSAMLNEQLDQALKLASEHSAMLVKCESQLSEYKSKVDALNKVITEKDSQYQAKVDTLNKAIEEKDSHLAQKQNVLDELMTQPRVASTDCALKSMINSLQKLINQKEETILRYQNLLKEDRDEHSRAASRFQDEIKNLHDHILAMQGKIQKSEDSVVTIKNVFEKPSTFDETTARSNVVQEEEIARLHEKVSTFEAELNISKELSERWHRLAEERLKHMDCMRERLEQQHKNELESYRSELNKWHSEADVLRQQLSENRMLLTKGNISLMKELQDKDDKIHELTLICQQLQNEVELIESANRSHQVMVHTRGDMKIHESTHNNQRDQIQQQNQMDVLRRQLQSLMEKEKIYKNEITDLKQQLSRRYMAIKAQERKTSQREMQLERKVTTLEEELHKTKTQLDRENLAQGAKRAKTAEELLLWEKQKKWQQTAEKLKEKLKEKTDEYEKLLANYEKLRSVVSCMEREKWHLRSKLKVESDTVSGRPISNIQYNTVEEQLEKECRILRERVKELTDRLEKESNEHLMLEIAELKRHNTALEAVSQVSILIILYFYCECTIFITFYYNAILQGNTNVISQLEKLEMTKDVLEKMNLKLESENFELRLELERANSDTPGLREKVEHLEKYIQLLKAEKSSDSTPRSSEKELPESNKKSIFEMEKTIFTLKRIIEKLQAENKRLKFNSKKTHLLVNKGKTNIIEGSTLFQRQYEESQKRVISLEADLRLAEQRVIMLESAHKEDDNGDFRILKQQLIHKSELLNKVKQLLTRAAINEKTLRQRVQQLESKQTLSVIPECYVTPSTPQ</sequence>
<feature type="coiled-coil region" evidence="8">
    <location>
        <begin position="640"/>
        <end position="674"/>
    </location>
</feature>